<dbReference type="KEGG" id="ebla:JGUZn3_04570"/>
<dbReference type="Proteomes" id="UP000516349">
    <property type="component" value="Chromosome"/>
</dbReference>
<evidence type="ECO:0000313" key="4">
    <source>
        <dbReference type="Proteomes" id="UP000516349"/>
    </source>
</evidence>
<dbReference type="SUPFAM" id="SSF159594">
    <property type="entry name" value="XCC0632-like"/>
    <property type="match status" value="1"/>
</dbReference>
<dbReference type="EMBL" id="CP060244">
    <property type="protein sequence ID" value="QNT77706.1"/>
    <property type="molecule type" value="Genomic_DNA"/>
</dbReference>
<dbReference type="PROSITE" id="PS51257">
    <property type="entry name" value="PROKAR_LIPOPROTEIN"/>
    <property type="match status" value="1"/>
</dbReference>
<evidence type="ECO:0000259" key="2">
    <source>
        <dbReference type="Pfam" id="PF03886"/>
    </source>
</evidence>
<dbReference type="AlphaFoldDB" id="A0A7H1NPJ6"/>
<evidence type="ECO:0000313" key="3">
    <source>
        <dbReference type="EMBL" id="QNT77706.1"/>
    </source>
</evidence>
<evidence type="ECO:0000256" key="1">
    <source>
        <dbReference type="SAM" id="SignalP"/>
    </source>
</evidence>
<sequence length="189" mass="20377">MIHVKPFKIFSFLLLGAISACASPPIKLYTLGSPAIATGALPISSSSTVVAVSRVAVPSYLDTVDITVRRGVLLDHSSEGRLASRFSIGATDLITARLAQRHLNLYVTSQPLLEEYNYTLQININRFDITEEGNGTLSATWALIPKNQAIPVTRQSGNFTAHGPTATDDDTVKMGQNLLTQLADRITLP</sequence>
<reference evidence="3 4" key="1">
    <citation type="submission" date="2020-08" db="EMBL/GenBank/DDBJ databases">
        <title>Complete genome sequence of Entomobacter blattae G55GP.</title>
        <authorList>
            <person name="Poehlein A."/>
            <person name="Guzman J."/>
            <person name="Daniel R."/>
            <person name="Vilcinskas A."/>
        </authorList>
    </citation>
    <scope>NUCLEOTIDE SEQUENCE [LARGE SCALE GENOMIC DNA]</scope>
    <source>
        <strain evidence="3 4">G55GP</strain>
    </source>
</reference>
<keyword evidence="4" id="KW-1185">Reference proteome</keyword>
<organism evidence="3 4">
    <name type="scientific">Entomobacter blattae</name>
    <dbReference type="NCBI Taxonomy" id="2762277"/>
    <lineage>
        <taxon>Bacteria</taxon>
        <taxon>Pseudomonadati</taxon>
        <taxon>Pseudomonadota</taxon>
        <taxon>Alphaproteobacteria</taxon>
        <taxon>Acetobacterales</taxon>
        <taxon>Acetobacteraceae</taxon>
        <taxon>Entomobacter</taxon>
    </lineage>
</organism>
<feature type="signal peptide" evidence="1">
    <location>
        <begin position="1"/>
        <end position="22"/>
    </location>
</feature>
<feature type="domain" description="ABC-type transport auxiliary lipoprotein component" evidence="2">
    <location>
        <begin position="29"/>
        <end position="186"/>
    </location>
</feature>
<gene>
    <name evidence="3" type="ORF">JGUZn3_04570</name>
</gene>
<name>A0A7H1NPJ6_9PROT</name>
<keyword evidence="3" id="KW-0449">Lipoprotein</keyword>
<dbReference type="RefSeq" id="WP_203414135.1">
    <property type="nucleotide sequence ID" value="NZ_CP060244.1"/>
</dbReference>
<keyword evidence="1" id="KW-0732">Signal</keyword>
<protein>
    <submittedName>
        <fullName evidence="3">ABC-type transport auxiliary lipoprotein component</fullName>
    </submittedName>
</protein>
<dbReference type="InterPro" id="IPR005586">
    <property type="entry name" value="ABC_trans_aux"/>
</dbReference>
<feature type="chain" id="PRO_5028827493" evidence="1">
    <location>
        <begin position="23"/>
        <end position="189"/>
    </location>
</feature>
<dbReference type="Gene3D" id="3.40.50.10610">
    <property type="entry name" value="ABC-type transport auxiliary lipoprotein component"/>
    <property type="match status" value="1"/>
</dbReference>
<dbReference type="Pfam" id="PF03886">
    <property type="entry name" value="ABC_trans_aux"/>
    <property type="match status" value="1"/>
</dbReference>
<accession>A0A7H1NPJ6</accession>
<proteinExistence type="predicted"/>